<feature type="region of interest" description="Disordered" evidence="2">
    <location>
        <begin position="1"/>
        <end position="23"/>
    </location>
</feature>
<sequence>MSQSRSTPTPISSATATEPSGPTGRLCDWLADFRLDDAPGSARERARLLVLDGIGCAIVGAQLPWSRTAVGIVRKFEGAGARTIVGWGAKTSAPGAALLNGTFIQGFELDDFHPLGPLHSASIVLPALWAVAEGSEVPVSGRRFLEAAMAGFEVGPRVGMALHGVQMLSRGWHSGAVFGTHAAAAAVGRLLGLDAARFEDALGLAGTQSAGLMAAQYEAMCKRMHHGFSARNGMYAAVLAEGGYTGIKRVFEREYGGFLSTFGEGHAPDASQITDGLGERWEVERIVLKPYAAMGAIHSPLDALFDVDAQRKLVPGEITRIECDVPHAAYHHGWWVPERPLTPIGAQMNIGYALAVAAIDGAAMVQQFTPARIDSDDVWELLRKVEVRHEPAFDTIGGDIKKRFRVRVAVTFGDGQRIEVDRGASRGIQSPLPAAEVLAKYRALTDGLVDASRQKAIEGMTLGIEDVADVRELLALLAPPVAAAFG</sequence>
<dbReference type="InterPro" id="IPR042183">
    <property type="entry name" value="MmgE/PrpD_sf_1"/>
</dbReference>
<dbReference type="InterPro" id="IPR045336">
    <property type="entry name" value="MmgE_PrpD_N"/>
</dbReference>
<feature type="domain" description="MmgE/PrpD C-terminal" evidence="4">
    <location>
        <begin position="291"/>
        <end position="460"/>
    </location>
</feature>
<dbReference type="Pfam" id="PF03972">
    <property type="entry name" value="MmgE_PrpD_N"/>
    <property type="match status" value="1"/>
</dbReference>
<dbReference type="Gene3D" id="3.30.1330.120">
    <property type="entry name" value="2-methylcitrate dehydratase PrpD"/>
    <property type="match status" value="1"/>
</dbReference>
<dbReference type="OrthoDB" id="8627321at2"/>
<dbReference type="InterPro" id="IPR005656">
    <property type="entry name" value="MmgE_PrpD"/>
</dbReference>
<dbReference type="InterPro" id="IPR042188">
    <property type="entry name" value="MmgE/PrpD_sf_2"/>
</dbReference>
<evidence type="ECO:0000256" key="1">
    <source>
        <dbReference type="ARBA" id="ARBA00006174"/>
    </source>
</evidence>
<dbReference type="Proteomes" id="UP000319722">
    <property type="component" value="Unassembled WGS sequence"/>
</dbReference>
<dbReference type="PANTHER" id="PTHR16943:SF8">
    <property type="entry name" value="2-METHYLCITRATE DEHYDRATASE"/>
    <property type="match status" value="1"/>
</dbReference>
<reference evidence="5 6" key="1">
    <citation type="submission" date="2019-06" db="EMBL/GenBank/DDBJ databases">
        <title>Sorghum-associated microbial communities from plants grown in Nebraska, USA.</title>
        <authorList>
            <person name="Schachtman D."/>
        </authorList>
    </citation>
    <scope>NUCLEOTIDE SEQUENCE [LARGE SCALE GENOMIC DNA]</scope>
    <source>
        <strain evidence="5 6">T529</strain>
    </source>
</reference>
<comment type="similarity">
    <text evidence="1">Belongs to the PrpD family.</text>
</comment>
<dbReference type="Pfam" id="PF19305">
    <property type="entry name" value="MmgE_PrpD_C"/>
    <property type="match status" value="1"/>
</dbReference>
<dbReference type="RefSeq" id="WP_145747741.1">
    <property type="nucleotide sequence ID" value="NZ_VIVL01000025.1"/>
</dbReference>
<dbReference type="EMBL" id="VIVL01000025">
    <property type="protein sequence ID" value="TWD72980.1"/>
    <property type="molecule type" value="Genomic_DNA"/>
</dbReference>
<dbReference type="InterPro" id="IPR045337">
    <property type="entry name" value="MmgE_PrpD_C"/>
</dbReference>
<dbReference type="GO" id="GO:0016829">
    <property type="term" value="F:lyase activity"/>
    <property type="evidence" value="ECO:0007669"/>
    <property type="project" value="InterPro"/>
</dbReference>
<dbReference type="PANTHER" id="PTHR16943">
    <property type="entry name" value="2-METHYLCITRATE DEHYDRATASE-RELATED"/>
    <property type="match status" value="1"/>
</dbReference>
<feature type="compositionally biased region" description="Low complexity" evidence="2">
    <location>
        <begin position="1"/>
        <end position="20"/>
    </location>
</feature>
<dbReference type="AlphaFoldDB" id="A0A561B295"/>
<feature type="domain" description="MmgE/PrpD N-terminal" evidence="3">
    <location>
        <begin position="25"/>
        <end position="265"/>
    </location>
</feature>
<evidence type="ECO:0000313" key="5">
    <source>
        <dbReference type="EMBL" id="TWD72980.1"/>
    </source>
</evidence>
<dbReference type="SUPFAM" id="SSF103378">
    <property type="entry name" value="2-methylcitrate dehydratase PrpD"/>
    <property type="match status" value="1"/>
</dbReference>
<gene>
    <name evidence="5" type="ORF">FB547_1252</name>
</gene>
<comment type="caution">
    <text evidence="5">The sequence shown here is derived from an EMBL/GenBank/DDBJ whole genome shotgun (WGS) entry which is preliminary data.</text>
</comment>
<protein>
    <submittedName>
        <fullName evidence="5">2-methylcitrate dehydratase PrpD</fullName>
    </submittedName>
</protein>
<dbReference type="Gene3D" id="1.10.4100.10">
    <property type="entry name" value="2-methylcitrate dehydratase PrpD"/>
    <property type="match status" value="1"/>
</dbReference>
<evidence type="ECO:0000313" key="6">
    <source>
        <dbReference type="Proteomes" id="UP000319722"/>
    </source>
</evidence>
<proteinExistence type="inferred from homology"/>
<evidence type="ECO:0000259" key="4">
    <source>
        <dbReference type="Pfam" id="PF19305"/>
    </source>
</evidence>
<name>A0A561B295_9BURK</name>
<evidence type="ECO:0000256" key="2">
    <source>
        <dbReference type="SAM" id="MobiDB-lite"/>
    </source>
</evidence>
<accession>A0A561B295</accession>
<evidence type="ECO:0000259" key="3">
    <source>
        <dbReference type="Pfam" id="PF03972"/>
    </source>
</evidence>
<organism evidence="5 6">
    <name type="scientific">Variovorax beijingensis</name>
    <dbReference type="NCBI Taxonomy" id="2496117"/>
    <lineage>
        <taxon>Bacteria</taxon>
        <taxon>Pseudomonadati</taxon>
        <taxon>Pseudomonadota</taxon>
        <taxon>Betaproteobacteria</taxon>
        <taxon>Burkholderiales</taxon>
        <taxon>Comamonadaceae</taxon>
        <taxon>Variovorax</taxon>
    </lineage>
</organism>
<dbReference type="InterPro" id="IPR036148">
    <property type="entry name" value="MmgE/PrpD_sf"/>
</dbReference>